<reference evidence="1 2" key="1">
    <citation type="journal article" date="2023" name="IScience">
        <title>Expanded male sex-determining region conserved during the evolution of homothallism in the green alga Volvox.</title>
        <authorList>
            <person name="Yamamoto K."/>
            <person name="Matsuzaki R."/>
            <person name="Mahakham W."/>
            <person name="Heman W."/>
            <person name="Sekimoto H."/>
            <person name="Kawachi M."/>
            <person name="Minakuchi Y."/>
            <person name="Toyoda A."/>
            <person name="Nozaki H."/>
        </authorList>
    </citation>
    <scope>NUCLEOTIDE SEQUENCE [LARGE SCALE GENOMIC DNA]</scope>
    <source>
        <strain evidence="1 2">NIES-4468</strain>
    </source>
</reference>
<dbReference type="EMBL" id="BSDZ01000020">
    <property type="protein sequence ID" value="GLI64669.1"/>
    <property type="molecule type" value="Genomic_DNA"/>
</dbReference>
<proteinExistence type="predicted"/>
<accession>A0ABQ5S5F7</accession>
<gene>
    <name evidence="1" type="ORF">VaNZ11_008021</name>
</gene>
<comment type="caution">
    <text evidence="1">The sequence shown here is derived from an EMBL/GenBank/DDBJ whole genome shotgun (WGS) entry which is preliminary data.</text>
</comment>
<name>A0ABQ5S5F7_9CHLO</name>
<feature type="non-terminal residue" evidence="1">
    <location>
        <position position="280"/>
    </location>
</feature>
<evidence type="ECO:0000313" key="2">
    <source>
        <dbReference type="Proteomes" id="UP001165090"/>
    </source>
</evidence>
<evidence type="ECO:0000313" key="1">
    <source>
        <dbReference type="EMBL" id="GLI64669.1"/>
    </source>
</evidence>
<keyword evidence="2" id="KW-1185">Reference proteome</keyword>
<sequence length="280" mass="29298">EALPANHSVLPYDPDAFRTPVDLLPPKLQAALSWAWTHHFRPFAHDFGFLLESLPAAETVAGGDREVAATTARTPHVAASPPYTADGAYGNVDELSHYQSVLAQMVAFLRDNDMFACLATLLQTAVARGLTLLGEDGASVNLAAAAASIGSPTSPASPSIASETATDEALFTATQDVSAVERLADVHTGVDPTVAAVALRDVDVACGLAQPHLSDELVAKKHVDQAKVPASAAVASSPHQSLPQQQLLRRGLFWAVLAAACVCRDGALWGSWELDGVILP</sequence>
<protein>
    <submittedName>
        <fullName evidence="1">Uncharacterized protein</fullName>
    </submittedName>
</protein>
<organism evidence="1 2">
    <name type="scientific">Volvox africanus</name>
    <dbReference type="NCBI Taxonomy" id="51714"/>
    <lineage>
        <taxon>Eukaryota</taxon>
        <taxon>Viridiplantae</taxon>
        <taxon>Chlorophyta</taxon>
        <taxon>core chlorophytes</taxon>
        <taxon>Chlorophyceae</taxon>
        <taxon>CS clade</taxon>
        <taxon>Chlamydomonadales</taxon>
        <taxon>Volvocaceae</taxon>
        <taxon>Volvox</taxon>
    </lineage>
</organism>
<dbReference type="Proteomes" id="UP001165090">
    <property type="component" value="Unassembled WGS sequence"/>
</dbReference>
<feature type="non-terminal residue" evidence="1">
    <location>
        <position position="1"/>
    </location>
</feature>